<organism evidence="2 3">
    <name type="scientific">Purpureocillium lilacinum</name>
    <name type="common">Paecilomyces lilacinus</name>
    <dbReference type="NCBI Taxonomy" id="33203"/>
    <lineage>
        <taxon>Eukaryota</taxon>
        <taxon>Fungi</taxon>
        <taxon>Dikarya</taxon>
        <taxon>Ascomycota</taxon>
        <taxon>Pezizomycotina</taxon>
        <taxon>Sordariomycetes</taxon>
        <taxon>Hypocreomycetidae</taxon>
        <taxon>Hypocreales</taxon>
        <taxon>Ophiocordycipitaceae</taxon>
        <taxon>Purpureocillium</taxon>
    </lineage>
</organism>
<reference evidence="2 3" key="1">
    <citation type="submission" date="2016-01" db="EMBL/GenBank/DDBJ databases">
        <title>Biosynthesis of antibiotic leucinostatins and their inhibition on Phytophthora in bio-control Purpureocillium lilacinum.</title>
        <authorList>
            <person name="Wang G."/>
            <person name="Liu Z."/>
            <person name="Lin R."/>
            <person name="Li E."/>
            <person name="Mao Z."/>
            <person name="Ling J."/>
            <person name="Yin W."/>
            <person name="Xie B."/>
        </authorList>
    </citation>
    <scope>NUCLEOTIDE SEQUENCE [LARGE SCALE GENOMIC DNA]</scope>
    <source>
        <strain evidence="2">PLBJ-1</strain>
    </source>
</reference>
<evidence type="ECO:0000313" key="2">
    <source>
        <dbReference type="EMBL" id="OAQ57908.1"/>
    </source>
</evidence>
<feature type="region of interest" description="Disordered" evidence="1">
    <location>
        <begin position="1"/>
        <end position="32"/>
    </location>
</feature>
<accession>A0A179EXK9</accession>
<evidence type="ECO:0000313" key="3">
    <source>
        <dbReference type="Proteomes" id="UP000078240"/>
    </source>
</evidence>
<dbReference type="AlphaFoldDB" id="A0A179EXK9"/>
<comment type="caution">
    <text evidence="2">The sequence shown here is derived from an EMBL/GenBank/DDBJ whole genome shotgun (WGS) entry which is preliminary data.</text>
</comment>
<dbReference type="Proteomes" id="UP000078240">
    <property type="component" value="Unassembled WGS sequence"/>
</dbReference>
<sequence length="152" mass="16816">MPYRAAGRAADRPVKEQHEAEHLPEGSEYGAASSTRGWFSSLLRRLWGCSDAQSLGRPCTRRCGALLLEDFANLEALYLRCVGVGAGLFGHNAPGNARCLMAALNTLRFGGQVCTAPYHRVPDRFLMQLKRQLEYRQLNAPSAEARWLLPSV</sequence>
<dbReference type="EMBL" id="LSBH01000069">
    <property type="protein sequence ID" value="OAQ57908.1"/>
    <property type="molecule type" value="Genomic_DNA"/>
</dbReference>
<name>A0A179EXK9_PURLI</name>
<evidence type="ECO:0000256" key="1">
    <source>
        <dbReference type="SAM" id="MobiDB-lite"/>
    </source>
</evidence>
<proteinExistence type="predicted"/>
<gene>
    <name evidence="2" type="ORF">VFPBJ_11719</name>
</gene>
<feature type="compositionally biased region" description="Basic and acidic residues" evidence="1">
    <location>
        <begin position="9"/>
        <end position="25"/>
    </location>
</feature>
<protein>
    <submittedName>
        <fullName evidence="2">Uncharacterized protein</fullName>
    </submittedName>
</protein>